<dbReference type="InterPro" id="IPR019734">
    <property type="entry name" value="TPR_rpt"/>
</dbReference>
<keyword evidence="1" id="KW-0677">Repeat</keyword>
<dbReference type="EMBL" id="BMHT01000005">
    <property type="protein sequence ID" value="GGF16180.1"/>
    <property type="molecule type" value="Genomic_DNA"/>
</dbReference>
<dbReference type="InterPro" id="IPR011990">
    <property type="entry name" value="TPR-like_helical_dom_sf"/>
</dbReference>
<reference evidence="5" key="1">
    <citation type="journal article" date="2019" name="Int. J. Syst. Evol. Microbiol.">
        <title>The Global Catalogue of Microorganisms (GCM) 10K type strain sequencing project: providing services to taxonomists for standard genome sequencing and annotation.</title>
        <authorList>
            <consortium name="The Broad Institute Genomics Platform"/>
            <consortium name="The Broad Institute Genome Sequencing Center for Infectious Disease"/>
            <person name="Wu L."/>
            <person name="Ma J."/>
        </authorList>
    </citation>
    <scope>NUCLEOTIDE SEQUENCE [LARGE SCALE GENOMIC DNA]</scope>
    <source>
        <strain evidence="5">CGMCC 1.15197</strain>
    </source>
</reference>
<dbReference type="PROSITE" id="PS50005">
    <property type="entry name" value="TPR"/>
    <property type="match status" value="3"/>
</dbReference>
<dbReference type="Proteomes" id="UP000632273">
    <property type="component" value="Unassembled WGS sequence"/>
</dbReference>
<proteinExistence type="predicted"/>
<gene>
    <name evidence="4" type="ORF">GCM10011383_29420</name>
</gene>
<dbReference type="Pfam" id="PF13181">
    <property type="entry name" value="TPR_8"/>
    <property type="match status" value="1"/>
</dbReference>
<evidence type="ECO:0000313" key="4">
    <source>
        <dbReference type="EMBL" id="GGF16180.1"/>
    </source>
</evidence>
<dbReference type="PANTHER" id="PTHR12558:SF13">
    <property type="entry name" value="CELL DIVISION CYCLE PROTEIN 27 HOMOLOG"/>
    <property type="match status" value="1"/>
</dbReference>
<dbReference type="Pfam" id="PF07719">
    <property type="entry name" value="TPR_2"/>
    <property type="match status" value="1"/>
</dbReference>
<evidence type="ECO:0000256" key="2">
    <source>
        <dbReference type="ARBA" id="ARBA00022803"/>
    </source>
</evidence>
<dbReference type="Gene3D" id="1.25.40.10">
    <property type="entry name" value="Tetratricopeptide repeat domain"/>
    <property type="match status" value="3"/>
</dbReference>
<feature type="repeat" description="TPR" evidence="3">
    <location>
        <begin position="148"/>
        <end position="181"/>
    </location>
</feature>
<keyword evidence="5" id="KW-1185">Reference proteome</keyword>
<accession>A0ABQ1UEI9</accession>
<keyword evidence="2 3" id="KW-0802">TPR repeat</keyword>
<evidence type="ECO:0000313" key="5">
    <source>
        <dbReference type="Proteomes" id="UP000632273"/>
    </source>
</evidence>
<feature type="repeat" description="TPR" evidence="3">
    <location>
        <begin position="287"/>
        <end position="320"/>
    </location>
</feature>
<comment type="caution">
    <text evidence="4">The sequence shown here is derived from an EMBL/GenBank/DDBJ whole genome shotgun (WGS) entry which is preliminary data.</text>
</comment>
<dbReference type="Pfam" id="PF13432">
    <property type="entry name" value="TPR_16"/>
    <property type="match status" value="2"/>
</dbReference>
<evidence type="ECO:0000256" key="1">
    <source>
        <dbReference type="ARBA" id="ARBA00022737"/>
    </source>
</evidence>
<name>A0ABQ1UEI9_9BACT</name>
<dbReference type="Pfam" id="PF14559">
    <property type="entry name" value="TPR_19"/>
    <property type="match status" value="1"/>
</dbReference>
<evidence type="ECO:0008006" key="6">
    <source>
        <dbReference type="Google" id="ProtNLM"/>
    </source>
</evidence>
<dbReference type="InterPro" id="IPR013105">
    <property type="entry name" value="TPR_2"/>
</dbReference>
<dbReference type="SUPFAM" id="SSF48452">
    <property type="entry name" value="TPR-like"/>
    <property type="match status" value="2"/>
</dbReference>
<protein>
    <recommendedName>
        <fullName evidence="6">Tetratricopeptide repeat protein</fullName>
    </recommendedName>
</protein>
<dbReference type="PROSITE" id="PS50293">
    <property type="entry name" value="TPR_REGION"/>
    <property type="match status" value="1"/>
</dbReference>
<feature type="repeat" description="TPR" evidence="3">
    <location>
        <begin position="435"/>
        <end position="468"/>
    </location>
</feature>
<dbReference type="RefSeq" id="WP_188814783.1">
    <property type="nucleotide sequence ID" value="NZ_BMHT01000005.1"/>
</dbReference>
<sequence>MKQGSSPEASYELGRLYQLREVPDSAAYYFNRVPLNPKDAFTLVAAGRAALAQGKTAEAEAQFDNAVKASKGKDAKIYTLIAQAYAESDVKDVTKALTYVEAAQKVNKGKDEPTLMIARGDIYQKTDTGGGEAMNSYERATMADPNNVTAYYKKGELNVRSRNYNEARTNFEKAVSLDPNYAPAYRDMAEMYYFAGQYPLALDTFKKYQGLAEHSPETDAEYASFLFLTKKYPEALTEIQKVLAKEPNNVAMNRLQAYSLYETGQNDQALAAMDKYMKMVPADKLIKDDNIYYGKMLSKAGRDDEAIAVMNKAIQADPKNAGSIQSELAAVYAHKKDYPSAIKAFRAGMGTGAPALTDMVLLGQYYSYNNQFDKADSLYSAVVTARPQYVPGYLMRAGANANLDPNMEKGLAKPYYEKYVELAKADPTRYKAGLLQAYDYLGFYYFQKGDKASALPYYQQMLALDPANSKAKTAIASINSKK</sequence>
<dbReference type="SMART" id="SM00028">
    <property type="entry name" value="TPR"/>
    <property type="match status" value="10"/>
</dbReference>
<dbReference type="PANTHER" id="PTHR12558">
    <property type="entry name" value="CELL DIVISION CYCLE 16,23,27"/>
    <property type="match status" value="1"/>
</dbReference>
<evidence type="ECO:0000256" key="3">
    <source>
        <dbReference type="PROSITE-ProRule" id="PRU00339"/>
    </source>
</evidence>
<organism evidence="4 5">
    <name type="scientific">Hymenobacter cavernae</name>
    <dbReference type="NCBI Taxonomy" id="2044852"/>
    <lineage>
        <taxon>Bacteria</taxon>
        <taxon>Pseudomonadati</taxon>
        <taxon>Bacteroidota</taxon>
        <taxon>Cytophagia</taxon>
        <taxon>Cytophagales</taxon>
        <taxon>Hymenobacteraceae</taxon>
        <taxon>Hymenobacter</taxon>
    </lineage>
</organism>